<dbReference type="Proteomes" id="UP000619033">
    <property type="component" value="Unassembled WGS sequence"/>
</dbReference>
<keyword evidence="3" id="KW-1185">Reference proteome</keyword>
<protein>
    <submittedName>
        <fullName evidence="2">Uncharacterized protein</fullName>
    </submittedName>
</protein>
<evidence type="ECO:0000256" key="1">
    <source>
        <dbReference type="SAM" id="Phobius"/>
    </source>
</evidence>
<keyword evidence="1" id="KW-0812">Transmembrane</keyword>
<feature type="transmembrane region" description="Helical" evidence="1">
    <location>
        <begin position="6"/>
        <end position="27"/>
    </location>
</feature>
<gene>
    <name evidence="2" type="ORF">JI744_08740</name>
</gene>
<accession>A0A8J7SU69</accession>
<organism evidence="2 3">
    <name type="scientific">Fuscibacter oryzae</name>
    <dbReference type="NCBI Taxonomy" id="2803939"/>
    <lineage>
        <taxon>Bacteria</taxon>
        <taxon>Pseudomonadati</taxon>
        <taxon>Pseudomonadota</taxon>
        <taxon>Alphaproteobacteria</taxon>
        <taxon>Rhodobacterales</taxon>
        <taxon>Paracoccaceae</taxon>
        <taxon>Fuscibacter</taxon>
    </lineage>
</organism>
<evidence type="ECO:0000313" key="3">
    <source>
        <dbReference type="Proteomes" id="UP000619033"/>
    </source>
</evidence>
<evidence type="ECO:0000313" key="2">
    <source>
        <dbReference type="EMBL" id="MBL4928187.1"/>
    </source>
</evidence>
<dbReference type="EMBL" id="JAESVP010000004">
    <property type="protein sequence ID" value="MBL4928187.1"/>
    <property type="molecule type" value="Genomic_DNA"/>
</dbReference>
<comment type="caution">
    <text evidence="2">The sequence shown here is derived from an EMBL/GenBank/DDBJ whole genome shotgun (WGS) entry which is preliminary data.</text>
</comment>
<name>A0A8J7SU69_9RHOB</name>
<keyword evidence="1" id="KW-0472">Membrane</keyword>
<dbReference type="RefSeq" id="WP_202659672.1">
    <property type="nucleotide sequence ID" value="NZ_JAESVP010000004.1"/>
</dbReference>
<keyword evidence="1" id="KW-1133">Transmembrane helix</keyword>
<sequence length="53" mass="5524">MNLVRTVFVVSSLLVSSGAAYLGYMGIGGESLDTDRSIRLGSGGNTFQNANVK</sequence>
<proteinExistence type="predicted"/>
<reference evidence="2" key="1">
    <citation type="submission" date="2021-01" db="EMBL/GenBank/DDBJ databases">
        <title>Genome seq and assembly of Tabrizicola sp. KVB23.</title>
        <authorList>
            <person name="Chhetri G."/>
        </authorList>
    </citation>
    <scope>NUCLEOTIDE SEQUENCE</scope>
    <source>
        <strain evidence="2">KVB23</strain>
    </source>
</reference>
<dbReference type="AlphaFoldDB" id="A0A8J7SU69"/>